<dbReference type="InterPro" id="IPR046529">
    <property type="entry name" value="DUF6594"/>
</dbReference>
<evidence type="ECO:0000313" key="3">
    <source>
        <dbReference type="EMBL" id="KAF3799067.1"/>
    </source>
</evidence>
<organism evidence="3 4">
    <name type="scientific">Colletotrichum gloeosporioides</name>
    <name type="common">Anthracnose fungus</name>
    <name type="synonym">Glomerella cingulata</name>
    <dbReference type="NCBI Taxonomy" id="474922"/>
    <lineage>
        <taxon>Eukaryota</taxon>
        <taxon>Fungi</taxon>
        <taxon>Dikarya</taxon>
        <taxon>Ascomycota</taxon>
        <taxon>Pezizomycotina</taxon>
        <taxon>Sordariomycetes</taxon>
        <taxon>Hypocreomycetidae</taxon>
        <taxon>Glomerellales</taxon>
        <taxon>Glomerellaceae</taxon>
        <taxon>Colletotrichum</taxon>
        <taxon>Colletotrichum gloeosporioides species complex</taxon>
    </lineage>
</organism>
<feature type="domain" description="DUF6594" evidence="2">
    <location>
        <begin position="1"/>
        <end position="62"/>
    </location>
</feature>
<name>A0A8H4FE66_COLGL</name>
<accession>A0A8H4FE66</accession>
<comment type="caution">
    <text evidence="3">The sequence shown here is derived from an EMBL/GenBank/DDBJ whole genome shotgun (WGS) entry which is preliminary data.</text>
</comment>
<dbReference type="GeneID" id="69008341"/>
<feature type="coiled-coil region" evidence="1">
    <location>
        <begin position="4"/>
        <end position="62"/>
    </location>
</feature>
<evidence type="ECO:0000256" key="1">
    <source>
        <dbReference type="SAM" id="Coils"/>
    </source>
</evidence>
<dbReference type="AlphaFoldDB" id="A0A8H4FE66"/>
<protein>
    <recommendedName>
        <fullName evidence="2">DUF6594 domain-containing protein</fullName>
    </recommendedName>
</protein>
<reference evidence="3" key="1">
    <citation type="journal article" date="2020" name="Phytopathology">
        <title>Genome sequence and comparative analysis of Colletotrichum gloeosporioides isolated from Liriodendron leaves.</title>
        <authorList>
            <person name="Fu F.F."/>
            <person name="Hao Z."/>
            <person name="Wang P."/>
            <person name="Lu Y."/>
            <person name="Xue L.J."/>
            <person name="Wei G."/>
            <person name="Tian Y."/>
            <person name="Baishi H."/>
            <person name="Xu H."/>
            <person name="Shi J."/>
            <person name="Cheng T."/>
            <person name="Wang G."/>
            <person name="Yi Y."/>
            <person name="Chen J."/>
        </authorList>
    </citation>
    <scope>NUCLEOTIDE SEQUENCE</scope>
    <source>
        <strain evidence="3">Lc1</strain>
    </source>
</reference>
<dbReference type="Proteomes" id="UP000613401">
    <property type="component" value="Unassembled WGS sequence"/>
</dbReference>
<gene>
    <name evidence="3" type="ORF">GCG54_00001171</name>
</gene>
<keyword evidence="4" id="KW-1185">Reference proteome</keyword>
<dbReference type="Pfam" id="PF20237">
    <property type="entry name" value="DUF6594"/>
    <property type="match status" value="1"/>
</dbReference>
<reference evidence="3" key="2">
    <citation type="submission" date="2020-03" db="EMBL/GenBank/DDBJ databases">
        <authorList>
            <person name="Fu F.-F."/>
            <person name="Chen J."/>
        </authorList>
    </citation>
    <scope>NUCLEOTIDE SEQUENCE</scope>
    <source>
        <strain evidence="3">Lc1</strain>
    </source>
</reference>
<sequence>MRNLLEQQDRLAELEGLLNQCDDNEDIQLNLSSQRNDSNQSRRAVLERIKVALVEYDELERRPYHIRLVLPTEIECVGMPRSDVYGLFAVHLDRAVLDFNQMRCLSPAKQKDHQSI</sequence>
<keyword evidence="1" id="KW-0175">Coiled coil</keyword>
<evidence type="ECO:0000313" key="4">
    <source>
        <dbReference type="Proteomes" id="UP000613401"/>
    </source>
</evidence>
<dbReference type="EMBL" id="WVTB01000088">
    <property type="protein sequence ID" value="KAF3799067.1"/>
    <property type="molecule type" value="Genomic_DNA"/>
</dbReference>
<dbReference type="RefSeq" id="XP_045258227.1">
    <property type="nucleotide sequence ID" value="XM_045401294.1"/>
</dbReference>
<evidence type="ECO:0000259" key="2">
    <source>
        <dbReference type="Pfam" id="PF20237"/>
    </source>
</evidence>
<proteinExistence type="predicted"/>